<dbReference type="PANTHER" id="PTHR36928">
    <property type="entry name" value="PHOSPHATASE YCDX-RELATED"/>
    <property type="match status" value="1"/>
</dbReference>
<dbReference type="EMBL" id="JACOPD010000004">
    <property type="protein sequence ID" value="MBC5680641.1"/>
    <property type="molecule type" value="Genomic_DNA"/>
</dbReference>
<accession>A0ABR7G1L7</accession>
<sequence length="239" mass="26712">MKFTIDTHTHTLVSGHAYNTIDEMAAFAAEKGVTHLAITDHAPKMPGSTGVFYFSNMGIIPRMKNGVKMYMGCEANIMDYEGNIDLSEYGLKGCEVVIASLHIPCIKPGNIEENTNALIKVMNNPYINIIGHPDDSRYPVDYERLVKAAKEKHVLLELNNTSLNPDGPRQGAYDNDVKMLNLCKEKGVCISIGSDAHIKESICGFDRAYQVIKDTEFPEKLIVNSDYRLYESYIGKREL</sequence>
<evidence type="ECO:0000313" key="3">
    <source>
        <dbReference type="Proteomes" id="UP000628463"/>
    </source>
</evidence>
<reference evidence="2 3" key="1">
    <citation type="submission" date="2020-08" db="EMBL/GenBank/DDBJ databases">
        <title>Genome public.</title>
        <authorList>
            <person name="Liu C."/>
            <person name="Sun Q."/>
        </authorList>
    </citation>
    <scope>NUCLEOTIDE SEQUENCE [LARGE SCALE GENOMIC DNA]</scope>
    <source>
        <strain evidence="2 3">NSJ-43</strain>
    </source>
</reference>
<organism evidence="2 3">
    <name type="scientific">Lachnospira hominis</name>
    <name type="common">ex Liu et al. 2021</name>
    <dbReference type="NCBI Taxonomy" id="2763051"/>
    <lineage>
        <taxon>Bacteria</taxon>
        <taxon>Bacillati</taxon>
        <taxon>Bacillota</taxon>
        <taxon>Clostridia</taxon>
        <taxon>Lachnospirales</taxon>
        <taxon>Lachnospiraceae</taxon>
        <taxon>Lachnospira</taxon>
    </lineage>
</organism>
<dbReference type="InterPro" id="IPR016195">
    <property type="entry name" value="Pol/histidinol_Pase-like"/>
</dbReference>
<evidence type="ECO:0000259" key="1">
    <source>
        <dbReference type="SMART" id="SM00481"/>
    </source>
</evidence>
<dbReference type="SUPFAM" id="SSF89550">
    <property type="entry name" value="PHP domain-like"/>
    <property type="match status" value="1"/>
</dbReference>
<dbReference type="Pfam" id="PF02811">
    <property type="entry name" value="PHP"/>
    <property type="match status" value="1"/>
</dbReference>
<gene>
    <name evidence="2" type="ORF">H8S01_06670</name>
</gene>
<dbReference type="SMART" id="SM00481">
    <property type="entry name" value="POLIIIAc"/>
    <property type="match status" value="1"/>
</dbReference>
<dbReference type="Proteomes" id="UP000628463">
    <property type="component" value="Unassembled WGS sequence"/>
</dbReference>
<name>A0ABR7G1L7_9FIRM</name>
<dbReference type="InterPro" id="IPR003141">
    <property type="entry name" value="Pol/His_phosphatase_N"/>
</dbReference>
<dbReference type="NCBIfam" id="NF006702">
    <property type="entry name" value="PRK09248.1"/>
    <property type="match status" value="1"/>
</dbReference>
<comment type="caution">
    <text evidence="2">The sequence shown here is derived from an EMBL/GenBank/DDBJ whole genome shotgun (WGS) entry which is preliminary data.</text>
</comment>
<dbReference type="CDD" id="cd07437">
    <property type="entry name" value="PHP_HisPPase_Ycdx_like"/>
    <property type="match status" value="1"/>
</dbReference>
<protein>
    <submittedName>
        <fullName evidence="2">Phosphatase</fullName>
    </submittedName>
</protein>
<dbReference type="InterPro" id="IPR050243">
    <property type="entry name" value="PHP_phosphatase"/>
</dbReference>
<evidence type="ECO:0000313" key="2">
    <source>
        <dbReference type="EMBL" id="MBC5680641.1"/>
    </source>
</evidence>
<keyword evidence="3" id="KW-1185">Reference proteome</keyword>
<proteinExistence type="predicted"/>
<dbReference type="RefSeq" id="WP_186836634.1">
    <property type="nucleotide sequence ID" value="NZ_JACOPD010000004.1"/>
</dbReference>
<feature type="domain" description="Polymerase/histidinol phosphatase N-terminal" evidence="1">
    <location>
        <begin position="5"/>
        <end position="79"/>
    </location>
</feature>
<dbReference type="InterPro" id="IPR004013">
    <property type="entry name" value="PHP_dom"/>
</dbReference>
<dbReference type="PANTHER" id="PTHR36928:SF1">
    <property type="entry name" value="PHOSPHATASE YCDX-RELATED"/>
    <property type="match status" value="1"/>
</dbReference>
<dbReference type="Gene3D" id="3.20.20.140">
    <property type="entry name" value="Metal-dependent hydrolases"/>
    <property type="match status" value="1"/>
</dbReference>